<feature type="compositionally biased region" description="Polar residues" evidence="2">
    <location>
        <begin position="226"/>
        <end position="235"/>
    </location>
</feature>
<dbReference type="InterPro" id="IPR036322">
    <property type="entry name" value="WD40_repeat_dom_sf"/>
</dbReference>
<feature type="region of interest" description="Disordered" evidence="2">
    <location>
        <begin position="1"/>
        <end position="24"/>
    </location>
</feature>
<dbReference type="GeneID" id="94291145"/>
<evidence type="ECO:0000313" key="3">
    <source>
        <dbReference type="EMBL" id="KAG5505763.1"/>
    </source>
</evidence>
<dbReference type="GO" id="GO:0046540">
    <property type="term" value="C:U4/U6 x U5 tri-snRNP complex"/>
    <property type="evidence" value="ECO:0007669"/>
    <property type="project" value="TreeGrafter"/>
</dbReference>
<dbReference type="Gene3D" id="2.130.10.10">
    <property type="entry name" value="YVTN repeat-like/Quinoprotein amine dehydrogenase"/>
    <property type="match status" value="2"/>
</dbReference>
<dbReference type="InterPro" id="IPR015943">
    <property type="entry name" value="WD40/YVTN_repeat-like_dom_sf"/>
</dbReference>
<evidence type="ECO:0000313" key="4">
    <source>
        <dbReference type="Proteomes" id="UP000674318"/>
    </source>
</evidence>
<feature type="region of interest" description="Disordered" evidence="2">
    <location>
        <begin position="544"/>
        <end position="623"/>
    </location>
</feature>
<gene>
    <name evidence="3" type="ORF">JKF63_05099</name>
</gene>
<sequence length="623" mass="65103">MASTQGTYVRVAPSPRLRGSQTPASSELIDVRVRHMMPKTTQLAKERVRKLKSLYALPHAVLLHEHATAMEESLHRLRLVKAVRNVKVQGSGCGTNALAGAICLPFHCCAALPVLPAVPAGNSGSSHTSSARVLTGSVDGLLTLWNVNRCAPLCSQPTYAESHGWGRVKSIVAYPQQRSGADATSATSFAFTASMFQSVVRVWRVTSSSADSDSGSQDEDAGSLLQPLTTASITSDEAVDGNSRGDTGGLQQLALDPTGALLAATHTTGTVHVWDARAVLEGVSSSSSAAAGTTGATPPLTRLYTQDGYETAGATLGVAFHPDGSLLTTSDAGGRVVAWDTRSGQLVFHTGGRIGGHLRAASCVAWSPCGVRVASGGGDGVVHIYDARKLSKAGLGPHNDAGGGDAPFQLLGHDDTVTSLSFYTNPLSAGGPGARSQVLPIGLVTTSLDHTMRVWDADTGLCVRTLDAGIPLYAQCRPQLPPVSKCFALSTAIMAVGHSKNWLLYDVGMVDEFADGETGVDGSTVTVTENDIVVSAHGSAKDVRFSVLDPSTSRPSNTREETGSDSSDDDDDDEMMALRKKPLPPKGQAKSTTASTLAIGGPAEEEEEEDSSEDEMEMLKKRK</sequence>
<dbReference type="Pfam" id="PF00400">
    <property type="entry name" value="WD40"/>
    <property type="match status" value="3"/>
</dbReference>
<organism evidence="3 4">
    <name type="scientific">Porcisia hertigi</name>
    <dbReference type="NCBI Taxonomy" id="2761500"/>
    <lineage>
        <taxon>Eukaryota</taxon>
        <taxon>Discoba</taxon>
        <taxon>Euglenozoa</taxon>
        <taxon>Kinetoplastea</taxon>
        <taxon>Metakinetoplastina</taxon>
        <taxon>Trypanosomatida</taxon>
        <taxon>Trypanosomatidae</taxon>
        <taxon>Leishmaniinae</taxon>
        <taxon>Porcisia</taxon>
    </lineage>
</organism>
<dbReference type="KEGG" id="phet:94291145"/>
<accession>A0A836LI73</accession>
<feature type="repeat" description="WD" evidence="1">
    <location>
        <begin position="354"/>
        <end position="386"/>
    </location>
</feature>
<dbReference type="GO" id="GO:0000398">
    <property type="term" value="P:mRNA splicing, via spliceosome"/>
    <property type="evidence" value="ECO:0007669"/>
    <property type="project" value="TreeGrafter"/>
</dbReference>
<keyword evidence="4" id="KW-1185">Reference proteome</keyword>
<feature type="compositionally biased region" description="Acidic residues" evidence="2">
    <location>
        <begin position="566"/>
        <end position="575"/>
    </location>
</feature>
<dbReference type="AlphaFoldDB" id="A0A836LI73"/>
<dbReference type="OrthoDB" id="6262491at2759"/>
<dbReference type="GO" id="GO:0017070">
    <property type="term" value="F:U6 snRNA binding"/>
    <property type="evidence" value="ECO:0007669"/>
    <property type="project" value="TreeGrafter"/>
</dbReference>
<reference evidence="3 4" key="1">
    <citation type="submission" date="2021-02" db="EMBL/GenBank/DDBJ databases">
        <title>Porcisia hertigi Genome sequencing and assembly.</title>
        <authorList>
            <person name="Almutairi H."/>
            <person name="Gatherer D."/>
        </authorList>
    </citation>
    <scope>NUCLEOTIDE SEQUENCE [LARGE SCALE GENOMIC DNA]</scope>
    <source>
        <strain evidence="3 4">C119</strain>
    </source>
</reference>
<dbReference type="GO" id="GO:0030621">
    <property type="term" value="F:U4 snRNA binding"/>
    <property type="evidence" value="ECO:0007669"/>
    <property type="project" value="TreeGrafter"/>
</dbReference>
<dbReference type="EMBL" id="JAFJZO010000021">
    <property type="protein sequence ID" value="KAG5505763.1"/>
    <property type="molecule type" value="Genomic_DNA"/>
</dbReference>
<feature type="region of interest" description="Disordered" evidence="2">
    <location>
        <begin position="208"/>
        <end position="251"/>
    </location>
</feature>
<feature type="compositionally biased region" description="Acidic residues" evidence="2">
    <location>
        <begin position="603"/>
        <end position="616"/>
    </location>
</feature>
<dbReference type="InterPro" id="IPR001680">
    <property type="entry name" value="WD40_rpt"/>
</dbReference>
<comment type="caution">
    <text evidence="3">The sequence shown here is derived from an EMBL/GenBank/DDBJ whole genome shotgun (WGS) entry which is preliminary data.</text>
</comment>
<dbReference type="PROSITE" id="PS50082">
    <property type="entry name" value="WD_REPEATS_2"/>
    <property type="match status" value="3"/>
</dbReference>
<proteinExistence type="predicted"/>
<evidence type="ECO:0000256" key="2">
    <source>
        <dbReference type="SAM" id="MobiDB-lite"/>
    </source>
</evidence>
<name>A0A836LI73_9TRYP</name>
<feature type="repeat" description="WD" evidence="1">
    <location>
        <begin position="318"/>
        <end position="349"/>
    </location>
</feature>
<keyword evidence="1" id="KW-0853">WD repeat</keyword>
<dbReference type="PANTHER" id="PTHR19846">
    <property type="entry name" value="WD40 REPEAT PROTEIN"/>
    <property type="match status" value="1"/>
</dbReference>
<protein>
    <recommendedName>
        <fullName evidence="5">Guanine nucleotide-binding protein subunit beta-like protein</fullName>
    </recommendedName>
</protein>
<dbReference type="RefSeq" id="XP_067757431.1">
    <property type="nucleotide sequence ID" value="XM_067901068.1"/>
</dbReference>
<evidence type="ECO:0008006" key="5">
    <source>
        <dbReference type="Google" id="ProtNLM"/>
    </source>
</evidence>
<dbReference type="SUPFAM" id="SSF50978">
    <property type="entry name" value="WD40 repeat-like"/>
    <property type="match status" value="1"/>
</dbReference>
<feature type="repeat" description="WD" evidence="1">
    <location>
        <begin position="443"/>
        <end position="465"/>
    </location>
</feature>
<evidence type="ECO:0000256" key="1">
    <source>
        <dbReference type="PROSITE-ProRule" id="PRU00221"/>
    </source>
</evidence>
<dbReference type="Proteomes" id="UP000674318">
    <property type="component" value="Chromosome 21"/>
</dbReference>
<dbReference type="SMART" id="SM00320">
    <property type="entry name" value="WD40"/>
    <property type="match status" value="5"/>
</dbReference>
<dbReference type="PANTHER" id="PTHR19846:SF0">
    <property type="entry name" value="PRE-MRNA PROCESSING FACTOR 4"/>
    <property type="match status" value="1"/>
</dbReference>